<feature type="region of interest" description="Disordered" evidence="1">
    <location>
        <begin position="254"/>
        <end position="285"/>
    </location>
</feature>
<evidence type="ECO:0008006" key="4">
    <source>
        <dbReference type="Google" id="ProtNLM"/>
    </source>
</evidence>
<dbReference type="PANTHER" id="PTHR37833">
    <property type="entry name" value="LIPOPROTEIN-RELATED"/>
    <property type="match status" value="1"/>
</dbReference>
<dbReference type="InterPro" id="IPR013783">
    <property type="entry name" value="Ig-like_fold"/>
</dbReference>
<organism evidence="2 3">
    <name type="scientific">Gimesia maris</name>
    <dbReference type="NCBI Taxonomy" id="122"/>
    <lineage>
        <taxon>Bacteria</taxon>
        <taxon>Pseudomonadati</taxon>
        <taxon>Planctomycetota</taxon>
        <taxon>Planctomycetia</taxon>
        <taxon>Planctomycetales</taxon>
        <taxon>Planctomycetaceae</taxon>
        <taxon>Gimesia</taxon>
    </lineage>
</organism>
<sequence length="420" mass="46434">MNLRAVTALIALVIALAGTVWLGRGNGDIQPAAPVPKQTDPSDDRPKISPTGPYPKAVVDTPLYNFGSMAVGQSLSHNFILKNEGEVPLEVQKGATTCKCTLSEMKENMVAPGESIKIELTWTPKSPQQNFGQTATIYTNDPKNQELKLQIEGTANNLIAFTGDFEGSPHWSLPTMSTTDPVSFSGKIHTKYLDEFKILGIESSKPGLTSKFRQLTAEELKEADTKSGYTIEVTADPEQFPLGGFTERLTVKTDIPHDLSPPGTEEKHDHPEGHDHKHDHEHATPEGPRTFVIQVSGNHTGPIRIVPTYGVHWNPNTMILNLGEFPAKEGKTVTLSMFVEGTEHSLEIVDQEIAPDFLEFELKKDDKFESKTKQRYELKFAVPAEMSPVSFGRTNLAKVKLQTNHPNAKEIEFRVQFISL</sequence>
<feature type="compositionally biased region" description="Basic and acidic residues" evidence="1">
    <location>
        <begin position="264"/>
        <end position="284"/>
    </location>
</feature>
<name>A0A3D3RGC7_9PLAN</name>
<dbReference type="Pfam" id="PF07610">
    <property type="entry name" value="DUF1573"/>
    <property type="match status" value="1"/>
</dbReference>
<dbReference type="EMBL" id="DQAY01000167">
    <property type="protein sequence ID" value="HCO26670.1"/>
    <property type="molecule type" value="Genomic_DNA"/>
</dbReference>
<accession>A0A3D3RGC7</accession>
<dbReference type="AlphaFoldDB" id="A0A3D3RGC7"/>
<dbReference type="PANTHER" id="PTHR37833:SF1">
    <property type="entry name" value="SIGNAL PEPTIDE PROTEIN"/>
    <property type="match status" value="1"/>
</dbReference>
<reference evidence="2 3" key="1">
    <citation type="journal article" date="2018" name="Nat. Biotechnol.">
        <title>A standardized bacterial taxonomy based on genome phylogeny substantially revises the tree of life.</title>
        <authorList>
            <person name="Parks D.H."/>
            <person name="Chuvochina M."/>
            <person name="Waite D.W."/>
            <person name="Rinke C."/>
            <person name="Skarshewski A."/>
            <person name="Chaumeil P.A."/>
            <person name="Hugenholtz P."/>
        </authorList>
    </citation>
    <scope>NUCLEOTIDE SEQUENCE [LARGE SCALE GENOMIC DNA]</scope>
    <source>
        <strain evidence="2">UBA9375</strain>
    </source>
</reference>
<gene>
    <name evidence="2" type="ORF">DIT97_28000</name>
</gene>
<dbReference type="Proteomes" id="UP000263642">
    <property type="component" value="Unassembled WGS sequence"/>
</dbReference>
<evidence type="ECO:0000256" key="1">
    <source>
        <dbReference type="SAM" id="MobiDB-lite"/>
    </source>
</evidence>
<evidence type="ECO:0000313" key="2">
    <source>
        <dbReference type="EMBL" id="HCO26670.1"/>
    </source>
</evidence>
<comment type="caution">
    <text evidence="2">The sequence shown here is derived from an EMBL/GenBank/DDBJ whole genome shotgun (WGS) entry which is preliminary data.</text>
</comment>
<protein>
    <recommendedName>
        <fullName evidence="4">DUF1573 domain-containing protein</fullName>
    </recommendedName>
</protein>
<proteinExistence type="predicted"/>
<feature type="region of interest" description="Disordered" evidence="1">
    <location>
        <begin position="30"/>
        <end position="54"/>
    </location>
</feature>
<dbReference type="Gene3D" id="2.60.40.10">
    <property type="entry name" value="Immunoglobulins"/>
    <property type="match status" value="1"/>
</dbReference>
<evidence type="ECO:0000313" key="3">
    <source>
        <dbReference type="Proteomes" id="UP000263642"/>
    </source>
</evidence>
<dbReference type="InterPro" id="IPR011467">
    <property type="entry name" value="DUF1573"/>
</dbReference>